<organism evidence="1 2">
    <name type="scientific">Actinomadura coerulea</name>
    <dbReference type="NCBI Taxonomy" id="46159"/>
    <lineage>
        <taxon>Bacteria</taxon>
        <taxon>Bacillati</taxon>
        <taxon>Actinomycetota</taxon>
        <taxon>Actinomycetes</taxon>
        <taxon>Streptosporangiales</taxon>
        <taxon>Thermomonosporaceae</taxon>
        <taxon>Actinomadura</taxon>
    </lineage>
</organism>
<gene>
    <name evidence="1" type="ORF">BKA00_000260</name>
</gene>
<protein>
    <submittedName>
        <fullName evidence="1">Uncharacterized protein</fullName>
    </submittedName>
</protein>
<evidence type="ECO:0000313" key="1">
    <source>
        <dbReference type="EMBL" id="MBB6393346.1"/>
    </source>
</evidence>
<dbReference type="EMBL" id="JACHMQ010000001">
    <property type="protein sequence ID" value="MBB6393346.1"/>
    <property type="molecule type" value="Genomic_DNA"/>
</dbReference>
<dbReference type="Proteomes" id="UP000546324">
    <property type="component" value="Unassembled WGS sequence"/>
</dbReference>
<reference evidence="1 2" key="1">
    <citation type="submission" date="2020-08" db="EMBL/GenBank/DDBJ databases">
        <title>Sequencing the genomes of 1000 actinobacteria strains.</title>
        <authorList>
            <person name="Klenk H.-P."/>
        </authorList>
    </citation>
    <scope>NUCLEOTIDE SEQUENCE [LARGE SCALE GENOMIC DNA]</scope>
    <source>
        <strain evidence="1 2">DSM 43675</strain>
    </source>
</reference>
<evidence type="ECO:0000313" key="2">
    <source>
        <dbReference type="Proteomes" id="UP000546324"/>
    </source>
</evidence>
<dbReference type="AlphaFoldDB" id="A0A7X0KWJ1"/>
<accession>A0A7X0KWJ1</accession>
<comment type="caution">
    <text evidence="1">The sequence shown here is derived from an EMBL/GenBank/DDBJ whole genome shotgun (WGS) entry which is preliminary data.</text>
</comment>
<keyword evidence="2" id="KW-1185">Reference proteome</keyword>
<proteinExistence type="predicted"/>
<name>A0A7X0KWJ1_9ACTN</name>
<sequence length="52" mass="4381">MPAPVPGADAGGALGPCAAGAFTGVLGAGGTGGRGAGAGWDCGCGAGLGAPP</sequence>